<dbReference type="OrthoDB" id="6787458at2"/>
<dbReference type="Gene3D" id="3.40.190.10">
    <property type="entry name" value="Periplasmic binding protein-like II"/>
    <property type="match status" value="2"/>
</dbReference>
<comment type="similarity">
    <text evidence="1">Belongs to the LysR transcriptional regulatory family.</text>
</comment>
<dbReference type="InterPro" id="IPR058163">
    <property type="entry name" value="LysR-type_TF_proteobact-type"/>
</dbReference>
<dbReference type="InterPro" id="IPR036388">
    <property type="entry name" value="WH-like_DNA-bd_sf"/>
</dbReference>
<keyword evidence="2" id="KW-0805">Transcription regulation</keyword>
<dbReference type="GO" id="GO:0043565">
    <property type="term" value="F:sequence-specific DNA binding"/>
    <property type="evidence" value="ECO:0007669"/>
    <property type="project" value="TreeGrafter"/>
</dbReference>
<dbReference type="Gene3D" id="1.10.10.10">
    <property type="entry name" value="Winged helix-like DNA-binding domain superfamily/Winged helix DNA-binding domain"/>
    <property type="match status" value="1"/>
</dbReference>
<dbReference type="Pfam" id="PF03466">
    <property type="entry name" value="LysR_substrate"/>
    <property type="match status" value="1"/>
</dbReference>
<dbReference type="PRINTS" id="PR00039">
    <property type="entry name" value="HTHLYSR"/>
</dbReference>
<dbReference type="InterPro" id="IPR036390">
    <property type="entry name" value="WH_DNA-bd_sf"/>
</dbReference>
<dbReference type="RefSeq" id="WP_144572561.1">
    <property type="nucleotide sequence ID" value="NZ_VLKG01000011.1"/>
</dbReference>
<dbReference type="GO" id="GO:0003700">
    <property type="term" value="F:DNA-binding transcription factor activity"/>
    <property type="evidence" value="ECO:0007669"/>
    <property type="project" value="InterPro"/>
</dbReference>
<dbReference type="AlphaFoldDB" id="A0A562I0R9"/>
<comment type="caution">
    <text evidence="6">The sequence shown here is derived from an EMBL/GenBank/DDBJ whole genome shotgun (WGS) entry which is preliminary data.</text>
</comment>
<proteinExistence type="inferred from homology"/>
<dbReference type="PANTHER" id="PTHR30537">
    <property type="entry name" value="HTH-TYPE TRANSCRIPTIONAL REGULATOR"/>
    <property type="match status" value="1"/>
</dbReference>
<accession>A0A562I0R9</accession>
<feature type="domain" description="HTH lysR-type" evidence="5">
    <location>
        <begin position="6"/>
        <end position="63"/>
    </location>
</feature>
<evidence type="ECO:0000313" key="7">
    <source>
        <dbReference type="Proteomes" id="UP000319627"/>
    </source>
</evidence>
<gene>
    <name evidence="6" type="ORF">LX59_02652</name>
</gene>
<keyword evidence="3 6" id="KW-0238">DNA-binding</keyword>
<keyword evidence="4" id="KW-0804">Transcription</keyword>
<keyword evidence="7" id="KW-1185">Reference proteome</keyword>
<evidence type="ECO:0000256" key="1">
    <source>
        <dbReference type="ARBA" id="ARBA00009437"/>
    </source>
</evidence>
<dbReference type="FunFam" id="3.40.190.10:FF:000017">
    <property type="entry name" value="Glycine cleavage system transcriptional activator"/>
    <property type="match status" value="1"/>
</dbReference>
<protein>
    <submittedName>
        <fullName evidence="6">DNA-binding transcriptional LysR family regulator</fullName>
    </submittedName>
</protein>
<evidence type="ECO:0000256" key="4">
    <source>
        <dbReference type="ARBA" id="ARBA00023163"/>
    </source>
</evidence>
<evidence type="ECO:0000256" key="3">
    <source>
        <dbReference type="ARBA" id="ARBA00023125"/>
    </source>
</evidence>
<sequence>MKTSLPSLNALYAFNTAAHYSSFTQAAQVLHVTQGAVNRQIHLLEQQLGLVLFVKEGRGVRLTNAGQKLYETTCEVFERLHQGCTQLQRHKDNQPLVLGCSGSLLARWFIPRLDQLNQAVPEVRVQLHAAQGDLDQLDALLCFSEPPWPQGIQVIELASEWIGPVVSPLYPAYPLLAQGRPDDLKDEPLLYTQSRPQAWPYWAQAQGLVLQNLHWGQGFEHLYYLLEAALAGLGVAIAPKLLVENDLACGRLKAPWGFMETSARLTLWVSHPQSDARVTSLLDWLSAQLSSHPKSPT</sequence>
<dbReference type="Proteomes" id="UP000319627">
    <property type="component" value="Unassembled WGS sequence"/>
</dbReference>
<dbReference type="SUPFAM" id="SSF53850">
    <property type="entry name" value="Periplasmic binding protein-like II"/>
    <property type="match status" value="1"/>
</dbReference>
<dbReference type="Pfam" id="PF00126">
    <property type="entry name" value="HTH_1"/>
    <property type="match status" value="1"/>
</dbReference>
<evidence type="ECO:0000259" key="5">
    <source>
        <dbReference type="PROSITE" id="PS50931"/>
    </source>
</evidence>
<dbReference type="GO" id="GO:0006351">
    <property type="term" value="P:DNA-templated transcription"/>
    <property type="evidence" value="ECO:0007669"/>
    <property type="project" value="TreeGrafter"/>
</dbReference>
<dbReference type="InterPro" id="IPR000847">
    <property type="entry name" value="LysR_HTH_N"/>
</dbReference>
<name>A0A562I0R9_9GAMM</name>
<evidence type="ECO:0000256" key="2">
    <source>
        <dbReference type="ARBA" id="ARBA00023015"/>
    </source>
</evidence>
<organism evidence="6 7">
    <name type="scientific">Azomonas agilis</name>
    <dbReference type="NCBI Taxonomy" id="116849"/>
    <lineage>
        <taxon>Bacteria</taxon>
        <taxon>Pseudomonadati</taxon>
        <taxon>Pseudomonadota</taxon>
        <taxon>Gammaproteobacteria</taxon>
        <taxon>Pseudomonadales</taxon>
        <taxon>Pseudomonadaceae</taxon>
        <taxon>Azomonas</taxon>
    </lineage>
</organism>
<dbReference type="PANTHER" id="PTHR30537:SF74">
    <property type="entry name" value="HTH-TYPE TRANSCRIPTIONAL REGULATOR TRPI"/>
    <property type="match status" value="1"/>
</dbReference>
<dbReference type="EMBL" id="VLKG01000011">
    <property type="protein sequence ID" value="TWH64245.1"/>
    <property type="molecule type" value="Genomic_DNA"/>
</dbReference>
<dbReference type="InterPro" id="IPR005119">
    <property type="entry name" value="LysR_subst-bd"/>
</dbReference>
<dbReference type="SUPFAM" id="SSF46785">
    <property type="entry name" value="Winged helix' DNA-binding domain"/>
    <property type="match status" value="1"/>
</dbReference>
<evidence type="ECO:0000313" key="6">
    <source>
        <dbReference type="EMBL" id="TWH64245.1"/>
    </source>
</evidence>
<reference evidence="6 7" key="1">
    <citation type="submission" date="2019-07" db="EMBL/GenBank/DDBJ databases">
        <title>Genomic Encyclopedia of Type Strains, Phase I: the one thousand microbial genomes (KMG-I) project.</title>
        <authorList>
            <person name="Kyrpides N."/>
        </authorList>
    </citation>
    <scope>NUCLEOTIDE SEQUENCE [LARGE SCALE GENOMIC DNA]</scope>
    <source>
        <strain evidence="6 7">DSM 375</strain>
    </source>
</reference>
<dbReference type="PROSITE" id="PS50931">
    <property type="entry name" value="HTH_LYSR"/>
    <property type="match status" value="1"/>
</dbReference>